<dbReference type="GO" id="GO:0032367">
    <property type="term" value="P:intracellular cholesterol transport"/>
    <property type="evidence" value="ECO:0007669"/>
    <property type="project" value="InterPro"/>
</dbReference>
<dbReference type="GO" id="GO:0055037">
    <property type="term" value="C:recycling endosome"/>
    <property type="evidence" value="ECO:0007669"/>
    <property type="project" value="TreeGrafter"/>
</dbReference>
<dbReference type="InterPro" id="IPR040362">
    <property type="entry name" value="RELCH"/>
</dbReference>
<reference evidence="1" key="2">
    <citation type="submission" date="2023-05" db="EMBL/GenBank/DDBJ databases">
        <authorList>
            <person name="Schelkunov M.I."/>
        </authorList>
    </citation>
    <scope>NUCLEOTIDE SEQUENCE</scope>
    <source>
        <strain evidence="1">Hsosn_3</strain>
        <tissue evidence="1">Leaf</tissue>
    </source>
</reference>
<gene>
    <name evidence="1" type="ORF">POM88_041679</name>
</gene>
<protein>
    <submittedName>
        <fullName evidence="1">LisH domain and HEAT repeat KIAA1468-like protein</fullName>
    </submittedName>
</protein>
<evidence type="ECO:0000313" key="1">
    <source>
        <dbReference type="EMBL" id="KAK1366118.1"/>
    </source>
</evidence>
<proteinExistence type="predicted"/>
<accession>A0AAD8HH38</accession>
<dbReference type="EMBL" id="JAUIZM010000009">
    <property type="protein sequence ID" value="KAK1366118.1"/>
    <property type="molecule type" value="Genomic_DNA"/>
</dbReference>
<dbReference type="GO" id="GO:0005802">
    <property type="term" value="C:trans-Golgi network"/>
    <property type="evidence" value="ECO:0007669"/>
    <property type="project" value="InterPro"/>
</dbReference>
<dbReference type="Proteomes" id="UP001237642">
    <property type="component" value="Unassembled WGS sequence"/>
</dbReference>
<reference evidence="1" key="1">
    <citation type="submission" date="2023-02" db="EMBL/GenBank/DDBJ databases">
        <title>Genome of toxic invasive species Heracleum sosnowskyi carries increased number of genes despite the absence of recent whole-genome duplications.</title>
        <authorList>
            <person name="Schelkunov M."/>
            <person name="Shtratnikova V."/>
            <person name="Makarenko M."/>
            <person name="Klepikova A."/>
            <person name="Omelchenko D."/>
            <person name="Novikova G."/>
            <person name="Obukhova E."/>
            <person name="Bogdanov V."/>
            <person name="Penin A."/>
            <person name="Logacheva M."/>
        </authorList>
    </citation>
    <scope>NUCLEOTIDE SEQUENCE</scope>
    <source>
        <strain evidence="1">Hsosn_3</strain>
        <tissue evidence="1">Leaf</tissue>
    </source>
</reference>
<keyword evidence="2" id="KW-1185">Reference proteome</keyword>
<sequence length="195" mass="22109">MQLMTILSKPIQVLIDLYNTNRALISSLLPQKEDNLRSRITKLLLTVSELFGDEYITKIMLPVFLIAVGDKADFTYIPNRIQSRIKGIRPKSSVAERLATMCVLPLLLAGVLGSPSKHENLTEYLRSLLVQNVVQENQPVRRNAEIVNAVRFLCTFEGHHNMVFNILWEMVVSSNMNMKVRAANLLKSIVAYIDL</sequence>
<dbReference type="PANTHER" id="PTHR32059">
    <property type="entry name" value="RAB11-BINDING PROTEIN RELCH"/>
    <property type="match status" value="1"/>
</dbReference>
<dbReference type="SUPFAM" id="SSF48371">
    <property type="entry name" value="ARM repeat"/>
    <property type="match status" value="1"/>
</dbReference>
<comment type="caution">
    <text evidence="1">The sequence shown here is derived from an EMBL/GenBank/DDBJ whole genome shotgun (WGS) entry which is preliminary data.</text>
</comment>
<dbReference type="PANTHER" id="PTHR32059:SF0">
    <property type="entry name" value="RAB11-BINDING PROTEIN RELCH"/>
    <property type="match status" value="1"/>
</dbReference>
<dbReference type="InterPro" id="IPR016024">
    <property type="entry name" value="ARM-type_fold"/>
</dbReference>
<evidence type="ECO:0000313" key="2">
    <source>
        <dbReference type="Proteomes" id="UP001237642"/>
    </source>
</evidence>
<organism evidence="1 2">
    <name type="scientific">Heracleum sosnowskyi</name>
    <dbReference type="NCBI Taxonomy" id="360622"/>
    <lineage>
        <taxon>Eukaryota</taxon>
        <taxon>Viridiplantae</taxon>
        <taxon>Streptophyta</taxon>
        <taxon>Embryophyta</taxon>
        <taxon>Tracheophyta</taxon>
        <taxon>Spermatophyta</taxon>
        <taxon>Magnoliopsida</taxon>
        <taxon>eudicotyledons</taxon>
        <taxon>Gunneridae</taxon>
        <taxon>Pentapetalae</taxon>
        <taxon>asterids</taxon>
        <taxon>campanulids</taxon>
        <taxon>Apiales</taxon>
        <taxon>Apiaceae</taxon>
        <taxon>Apioideae</taxon>
        <taxon>apioid superclade</taxon>
        <taxon>Tordylieae</taxon>
        <taxon>Tordyliinae</taxon>
        <taxon>Heracleum</taxon>
    </lineage>
</organism>
<name>A0AAD8HH38_9APIA</name>
<dbReference type="AlphaFoldDB" id="A0AAD8HH38"/>